<dbReference type="Proteomes" id="UP000295783">
    <property type="component" value="Unassembled WGS sequence"/>
</dbReference>
<dbReference type="GO" id="GO:0005737">
    <property type="term" value="C:cytoplasm"/>
    <property type="evidence" value="ECO:0007669"/>
    <property type="project" value="TreeGrafter"/>
</dbReference>
<keyword evidence="4" id="KW-1185">Reference proteome</keyword>
<dbReference type="EMBL" id="SNYW01000006">
    <property type="protein sequence ID" value="TDQ84068.1"/>
    <property type="molecule type" value="Genomic_DNA"/>
</dbReference>
<dbReference type="Pfam" id="PF01266">
    <property type="entry name" value="DAO"/>
    <property type="match status" value="1"/>
</dbReference>
<dbReference type="InterPro" id="IPR036188">
    <property type="entry name" value="FAD/NAD-bd_sf"/>
</dbReference>
<keyword evidence="1" id="KW-0560">Oxidoreductase</keyword>
<reference evidence="3 4" key="1">
    <citation type="submission" date="2019-03" db="EMBL/GenBank/DDBJ databases">
        <title>Genomic Encyclopedia of Type Strains, Phase III (KMG-III): the genomes of soil and plant-associated and newly described type strains.</title>
        <authorList>
            <person name="Whitman W."/>
        </authorList>
    </citation>
    <scope>NUCLEOTIDE SEQUENCE [LARGE SCALE GENOMIC DNA]</scope>
    <source>
        <strain evidence="3 4">CGMCC 1.7660</strain>
    </source>
</reference>
<dbReference type="InterPro" id="IPR006076">
    <property type="entry name" value="FAD-dep_OxRdtase"/>
</dbReference>
<dbReference type="OrthoDB" id="8993739at2"/>
<evidence type="ECO:0000256" key="1">
    <source>
        <dbReference type="ARBA" id="ARBA00023002"/>
    </source>
</evidence>
<protein>
    <submittedName>
        <fullName evidence="3">Glycine/D-amino acid oxidase-like deaminating enzyme</fullName>
    </submittedName>
</protein>
<dbReference type="Gene3D" id="3.50.50.60">
    <property type="entry name" value="FAD/NAD(P)-binding domain"/>
    <property type="match status" value="1"/>
</dbReference>
<name>A0A4R6X0T7_9PROT</name>
<evidence type="ECO:0000313" key="3">
    <source>
        <dbReference type="EMBL" id="TDQ84068.1"/>
    </source>
</evidence>
<evidence type="ECO:0000259" key="2">
    <source>
        <dbReference type="Pfam" id="PF01266"/>
    </source>
</evidence>
<dbReference type="AlphaFoldDB" id="A0A4R6X0T7"/>
<dbReference type="GO" id="GO:0016491">
    <property type="term" value="F:oxidoreductase activity"/>
    <property type="evidence" value="ECO:0007669"/>
    <property type="project" value="UniProtKB-KW"/>
</dbReference>
<dbReference type="RefSeq" id="WP_133612130.1">
    <property type="nucleotide sequence ID" value="NZ_SNYW01000006.1"/>
</dbReference>
<dbReference type="PANTHER" id="PTHR13847">
    <property type="entry name" value="SARCOSINE DEHYDROGENASE-RELATED"/>
    <property type="match status" value="1"/>
</dbReference>
<comment type="caution">
    <text evidence="3">The sequence shown here is derived from an EMBL/GenBank/DDBJ whole genome shotgun (WGS) entry which is preliminary data.</text>
</comment>
<dbReference type="SUPFAM" id="SSF51905">
    <property type="entry name" value="FAD/NAD(P)-binding domain"/>
    <property type="match status" value="1"/>
</dbReference>
<gene>
    <name evidence="3" type="ORF">A8950_0614</name>
</gene>
<proteinExistence type="predicted"/>
<accession>A0A4R6X0T7</accession>
<evidence type="ECO:0000313" key="4">
    <source>
        <dbReference type="Proteomes" id="UP000295783"/>
    </source>
</evidence>
<organism evidence="3 4">
    <name type="scientific">Dongia mobilis</name>
    <dbReference type="NCBI Taxonomy" id="578943"/>
    <lineage>
        <taxon>Bacteria</taxon>
        <taxon>Pseudomonadati</taxon>
        <taxon>Pseudomonadota</taxon>
        <taxon>Alphaproteobacteria</taxon>
        <taxon>Rhodospirillales</taxon>
        <taxon>Dongiaceae</taxon>
        <taxon>Dongia</taxon>
    </lineage>
</organism>
<dbReference type="Gene3D" id="3.30.9.10">
    <property type="entry name" value="D-Amino Acid Oxidase, subunit A, domain 2"/>
    <property type="match status" value="1"/>
</dbReference>
<dbReference type="PANTHER" id="PTHR13847:SF289">
    <property type="entry name" value="GLYCINE OXIDASE"/>
    <property type="match status" value="1"/>
</dbReference>
<sequence>MPDQPHCLVIGAGIIGASIAWHLVRDGAHVTILDAGPGGGLATRHSWAWINASWGNPEAYFRLRRQSMQEWRRLAQEVPEISVNWSGGLLWDLPPERLESYASEHASWGYGIRLVDRVEARRIEPQLADPPARAIHVAEEGAVEPLAAAEALLHAAIARGAKFLPHREVTALDLVGARITGVSCGDDRVAADLIVLAAGAATDRLAMSAGIALPMSAPPGLLVVTKPAPPLLNGLVMAPELHIRQRVDGCLIAGSDFGGADPGTQPQAVAERILSAMRTLLQDGDSLAFDHYTVGYRPLPGDEFPAIGFSQAHDNLYLAVTHSGITLAPAIGAMAASEILRGDRHPLLTPYGPARFGA</sequence>
<feature type="domain" description="FAD dependent oxidoreductase" evidence="2">
    <location>
        <begin position="8"/>
        <end position="336"/>
    </location>
</feature>